<dbReference type="Pfam" id="PF03235">
    <property type="entry name" value="GmrSD_N"/>
    <property type="match status" value="1"/>
</dbReference>
<comment type="caution">
    <text evidence="2">The sequence shown here is derived from an EMBL/GenBank/DDBJ whole genome shotgun (WGS) entry which is preliminary data.</text>
</comment>
<organism evidence="2 3">
    <name type="scientific">Apilactobacillus apinorum</name>
    <dbReference type="NCBI Taxonomy" id="1218495"/>
    <lineage>
        <taxon>Bacteria</taxon>
        <taxon>Bacillati</taxon>
        <taxon>Bacillota</taxon>
        <taxon>Bacilli</taxon>
        <taxon>Lactobacillales</taxon>
        <taxon>Lactobacillaceae</taxon>
        <taxon>Apilactobacillus</taxon>
    </lineage>
</organism>
<dbReference type="EMBL" id="BAABVV010000033">
    <property type="protein sequence ID" value="GAA6114309.1"/>
    <property type="molecule type" value="Genomic_DNA"/>
</dbReference>
<reference evidence="2 3" key="1">
    <citation type="submission" date="2024-03" db="EMBL/GenBank/DDBJ databases">
        <title>Inconsistent identification of Apilactobacillus kunkeei-related strains obtained by well-developed overall genome related indices.</title>
        <authorList>
            <person name="Maeno S."/>
            <person name="Endo A."/>
        </authorList>
    </citation>
    <scope>NUCLEOTIDE SEQUENCE [LARGE SCALE GENOMIC DNA]</scope>
    <source>
        <strain evidence="2 3">20H-10</strain>
    </source>
</reference>
<dbReference type="InterPro" id="IPR004919">
    <property type="entry name" value="GmrSD_N"/>
</dbReference>
<sequence>MMSEITEKIESKIKTINELFKNNKFKVPFYQRDYAWKKDEIDDLWNDLMDVFEGYQDSHFFGQIVTYNGEDVQDLIDGQQRLTTSVILMATIHKICGELLSNALNEDPKFRLNYVRKQIKDALKWEEEEPALRLQKVSSNNDAIHEYFVGIFNGYTELNENNKNIEPVKNIKSAFDGFYSRINGVLNDYNTINDRITALEKCFTSFADNFFVSVISTKNADDAFVIFETLNSRGKDLEPAEIIKTHLMSQIAKEPDKVKTEFSDKWNEISEKFGKNSEKLTKFIRIYWAASHRLVSSKQLYRSISMEIKSSNDTKSFLNDIDRVVDYYIAVDNSNKGGTKYKEYINDPDLFNILILLRKLQVTLHYPVLFSMLLNKMSDEDMKKVLFKVLCIFIRRRTICMYGTNTLETGYASIAEDIWNQKIVTPTEINEEINSSLNRNDVEVESSFTALSKESANGAKSWTLKYLLFKLYQQSGDFIDMRFDQVDMNKFALYHIGNEDDTNDAYFNYVSNYMLIEGSISPLKDGASVALLKSSLRTNQKLGEFISDNGWNDEFIRERQNDFAKEAVQIW</sequence>
<proteinExistence type="predicted"/>
<evidence type="ECO:0000313" key="3">
    <source>
        <dbReference type="Proteomes" id="UP001438112"/>
    </source>
</evidence>
<dbReference type="Proteomes" id="UP001438112">
    <property type="component" value="Unassembled WGS sequence"/>
</dbReference>
<feature type="domain" description="GmrSD restriction endonucleases N-terminal" evidence="1">
    <location>
        <begin position="16"/>
        <end position="248"/>
    </location>
</feature>
<dbReference type="PANTHER" id="PTHR35149:SF2">
    <property type="entry name" value="DUF262 DOMAIN-CONTAINING PROTEIN"/>
    <property type="match status" value="1"/>
</dbReference>
<accession>A0ABP9ZHM7</accession>
<protein>
    <submittedName>
        <fullName evidence="2">DUF262 domain-containing protein</fullName>
    </submittedName>
</protein>
<keyword evidence="3" id="KW-1185">Reference proteome</keyword>
<name>A0ABP9ZHM7_9LACO</name>
<gene>
    <name evidence="2" type="ORF">AP20H10_06720</name>
</gene>
<dbReference type="PANTHER" id="PTHR35149">
    <property type="entry name" value="SLL5132 PROTEIN"/>
    <property type="match status" value="1"/>
</dbReference>
<evidence type="ECO:0000313" key="2">
    <source>
        <dbReference type="EMBL" id="GAA6114309.1"/>
    </source>
</evidence>
<evidence type="ECO:0000259" key="1">
    <source>
        <dbReference type="Pfam" id="PF03235"/>
    </source>
</evidence>